<dbReference type="Pfam" id="PF02784">
    <property type="entry name" value="Orn_Arg_deC_N"/>
    <property type="match status" value="1"/>
</dbReference>
<dbReference type="InterPro" id="IPR009006">
    <property type="entry name" value="Ala_racemase/Decarboxylase_C"/>
</dbReference>
<evidence type="ECO:0000313" key="4">
    <source>
        <dbReference type="EMBL" id="AGZ41951.1"/>
    </source>
</evidence>
<dbReference type="InterPro" id="IPR022644">
    <property type="entry name" value="De-COase2_N"/>
</dbReference>
<feature type="domain" description="Orn/DAP/Arg decarboxylase 2 N-terminal" evidence="3">
    <location>
        <begin position="55"/>
        <end position="265"/>
    </location>
</feature>
<dbReference type="PATRIC" id="fig|1246995.3.peg.3727"/>
<sequence>MTTPQAVPPLVRFPDTAIFRHALELPTPALVYDLKGLRHSVGLLVADVATVAGAQLNVALKACHTVGVLSELAALGLGADVASLGEYNLARAAGFTRITATGPAFTIADAEKLRADGVLVDASSYEQLEALCAAFPGEPVGVRLRVPLPEAIENEHSTFGAQSRFGLLATDPRLHDLLGRTGNPLVRLHTHTGQMTAEHLVHKTRYLLAVAEAFPDLHTIDLGGGFFSLYAQRSAALGALAAVDRILRQWCERTGRAMTLQFEPGGGVLGPHGYLFVSVLSSERDHPAFGADVVTVDASAWNYAPWHRPVVLPADPDATPGEGRATLLAGNTLYENDFFGTDVRGRRSTFDLAPCTPGDRLVLTASGAYTSTNKRWFNRIEPPAEWAYDGTGIRPVS</sequence>
<dbReference type="SUPFAM" id="SSF51419">
    <property type="entry name" value="PLP-binding barrel"/>
    <property type="match status" value="1"/>
</dbReference>
<dbReference type="HOGENOM" id="CLU_026444_0_2_11"/>
<dbReference type="eggNOG" id="COG0019">
    <property type="taxonomic scope" value="Bacteria"/>
</dbReference>
<evidence type="ECO:0000259" key="3">
    <source>
        <dbReference type="Pfam" id="PF02784"/>
    </source>
</evidence>
<dbReference type="AlphaFoldDB" id="U5W1Z6"/>
<dbReference type="PANTHER" id="PTHR43727:SF2">
    <property type="entry name" value="GROUP IV DECARBOXYLASE"/>
    <property type="match status" value="1"/>
</dbReference>
<dbReference type="OrthoDB" id="5176703at2"/>
<dbReference type="PANTHER" id="PTHR43727">
    <property type="entry name" value="DIAMINOPIMELATE DECARBOXYLASE"/>
    <property type="match status" value="1"/>
</dbReference>
<dbReference type="SUPFAM" id="SSF50621">
    <property type="entry name" value="Alanine racemase C-terminal domain-like"/>
    <property type="match status" value="1"/>
</dbReference>
<dbReference type="Proteomes" id="UP000017746">
    <property type="component" value="Chromosome"/>
</dbReference>
<dbReference type="KEGG" id="afs:AFR_18365"/>
<dbReference type="STRING" id="1246995.AFR_18365"/>
<dbReference type="GO" id="GO:0008836">
    <property type="term" value="F:diaminopimelate decarboxylase activity"/>
    <property type="evidence" value="ECO:0007669"/>
    <property type="project" value="TreeGrafter"/>
</dbReference>
<dbReference type="GO" id="GO:0009089">
    <property type="term" value="P:lysine biosynthetic process via diaminopimelate"/>
    <property type="evidence" value="ECO:0007669"/>
    <property type="project" value="TreeGrafter"/>
</dbReference>
<proteinExistence type="predicted"/>
<organism evidence="4 5">
    <name type="scientific">Actinoplanes friuliensis DSM 7358</name>
    <dbReference type="NCBI Taxonomy" id="1246995"/>
    <lineage>
        <taxon>Bacteria</taxon>
        <taxon>Bacillati</taxon>
        <taxon>Actinomycetota</taxon>
        <taxon>Actinomycetes</taxon>
        <taxon>Micromonosporales</taxon>
        <taxon>Micromonosporaceae</taxon>
        <taxon>Actinoplanes</taxon>
    </lineage>
</organism>
<accession>U5W1Z6</accession>
<dbReference type="Gene3D" id="2.40.37.10">
    <property type="entry name" value="Lyase, Ornithine Decarboxylase, Chain A, domain 1"/>
    <property type="match status" value="1"/>
</dbReference>
<evidence type="ECO:0000256" key="2">
    <source>
        <dbReference type="ARBA" id="ARBA00022898"/>
    </source>
</evidence>
<dbReference type="EMBL" id="CP006272">
    <property type="protein sequence ID" value="AGZ41951.1"/>
    <property type="molecule type" value="Genomic_DNA"/>
</dbReference>
<gene>
    <name evidence="4" type="ORF">AFR_18365</name>
</gene>
<dbReference type="InterPro" id="IPR029066">
    <property type="entry name" value="PLP-binding_barrel"/>
</dbReference>
<protein>
    <submittedName>
        <fullName evidence="4">Pyridoxal dependent decarboxylase</fullName>
    </submittedName>
</protein>
<comment type="cofactor">
    <cofactor evidence="1">
        <name>pyridoxal 5'-phosphate</name>
        <dbReference type="ChEBI" id="CHEBI:597326"/>
    </cofactor>
</comment>
<dbReference type="InterPro" id="IPR000183">
    <property type="entry name" value="Orn/DAP/Arg_de-COase"/>
</dbReference>
<reference evidence="4 5" key="1">
    <citation type="journal article" date="2014" name="J. Biotechnol.">
        <title>Complete genome sequence of the actinobacterium Actinoplanes friuliensis HAG 010964, producer of the lipopeptide antibiotic friulimycin.</title>
        <authorList>
            <person name="Ruckert C."/>
            <person name="Szczepanowski R."/>
            <person name="Albersmeier A."/>
            <person name="Goesmann A."/>
            <person name="Fischer N."/>
            <person name="Steinkamper A."/>
            <person name="Puhler A."/>
            <person name="Biener R."/>
            <person name="Schwartz D."/>
            <person name="Kalinowski J."/>
        </authorList>
    </citation>
    <scope>NUCLEOTIDE SEQUENCE [LARGE SCALE GENOMIC DNA]</scope>
    <source>
        <strain evidence="4 5">DSM 7358</strain>
    </source>
</reference>
<keyword evidence="2" id="KW-0663">Pyridoxal phosphate</keyword>
<evidence type="ECO:0000313" key="5">
    <source>
        <dbReference type="Proteomes" id="UP000017746"/>
    </source>
</evidence>
<dbReference type="Gene3D" id="3.20.20.10">
    <property type="entry name" value="Alanine racemase"/>
    <property type="match status" value="1"/>
</dbReference>
<keyword evidence="5" id="KW-1185">Reference proteome</keyword>
<name>U5W1Z6_9ACTN</name>
<dbReference type="RefSeq" id="WP_023362324.1">
    <property type="nucleotide sequence ID" value="NC_022657.1"/>
</dbReference>
<evidence type="ECO:0000256" key="1">
    <source>
        <dbReference type="ARBA" id="ARBA00001933"/>
    </source>
</evidence>
<dbReference type="PRINTS" id="PR01179">
    <property type="entry name" value="ODADCRBXLASE"/>
</dbReference>